<protein>
    <submittedName>
        <fullName evidence="2">Uncharacterized protein</fullName>
    </submittedName>
</protein>
<sequence>MTPVSHAVPPRLNIEASNPALQDSWYMNRHVEGFLQSYGFDSLYIDSIQFAYVVDKDFSLAQPTALQPCAAIRTYSSRYIPPSVQNGTNINQNATRSSQPNSESEFDMGRINCWRVMPALPHLQFLMEGEEPRLTRASGRFGPAEIPMRIDPERPTGANPRDIWHPTTLESENLSRQQLSPLSVVNNGETKCKNKTPLLLALSHFPVSPTIVDPAACLSTVSGPVEESSPSNTITQS</sequence>
<organism evidence="2 3">
    <name type="scientific">Phialocephala subalpina</name>
    <dbReference type="NCBI Taxonomy" id="576137"/>
    <lineage>
        <taxon>Eukaryota</taxon>
        <taxon>Fungi</taxon>
        <taxon>Dikarya</taxon>
        <taxon>Ascomycota</taxon>
        <taxon>Pezizomycotina</taxon>
        <taxon>Leotiomycetes</taxon>
        <taxon>Helotiales</taxon>
        <taxon>Mollisiaceae</taxon>
        <taxon>Phialocephala</taxon>
        <taxon>Phialocephala fortinii species complex</taxon>
    </lineage>
</organism>
<gene>
    <name evidence="2" type="ORF">PAC_19940</name>
</gene>
<accession>A0A1L7XYF5</accession>
<evidence type="ECO:0000256" key="1">
    <source>
        <dbReference type="SAM" id="MobiDB-lite"/>
    </source>
</evidence>
<evidence type="ECO:0000313" key="3">
    <source>
        <dbReference type="Proteomes" id="UP000184330"/>
    </source>
</evidence>
<proteinExistence type="predicted"/>
<dbReference type="Proteomes" id="UP000184330">
    <property type="component" value="Unassembled WGS sequence"/>
</dbReference>
<feature type="region of interest" description="Disordered" evidence="1">
    <location>
        <begin position="137"/>
        <end position="159"/>
    </location>
</feature>
<feature type="region of interest" description="Disordered" evidence="1">
    <location>
        <begin position="83"/>
        <end position="104"/>
    </location>
</feature>
<keyword evidence="3" id="KW-1185">Reference proteome</keyword>
<dbReference type="EMBL" id="FJOG01000090">
    <property type="protein sequence ID" value="CZR70039.1"/>
    <property type="molecule type" value="Genomic_DNA"/>
</dbReference>
<dbReference type="AlphaFoldDB" id="A0A1L7XYF5"/>
<reference evidence="2 3" key="1">
    <citation type="submission" date="2016-03" db="EMBL/GenBank/DDBJ databases">
        <authorList>
            <person name="Ploux O."/>
        </authorList>
    </citation>
    <scope>NUCLEOTIDE SEQUENCE [LARGE SCALE GENOMIC DNA]</scope>
    <source>
        <strain evidence="2 3">UAMH 11012</strain>
    </source>
</reference>
<name>A0A1L7XYF5_9HELO</name>
<evidence type="ECO:0000313" key="2">
    <source>
        <dbReference type="EMBL" id="CZR70039.1"/>
    </source>
</evidence>
<feature type="compositionally biased region" description="Polar residues" evidence="1">
    <location>
        <begin position="83"/>
        <end position="103"/>
    </location>
</feature>